<feature type="non-terminal residue" evidence="4">
    <location>
        <position position="1"/>
    </location>
</feature>
<gene>
    <name evidence="4" type="ORF">RFULGI_LOCUS15886</name>
</gene>
<dbReference type="SUPFAM" id="SSF57756">
    <property type="entry name" value="Retrovirus zinc finger-like domains"/>
    <property type="match status" value="1"/>
</dbReference>
<dbReference type="Proteomes" id="UP000789396">
    <property type="component" value="Unassembled WGS sequence"/>
</dbReference>
<evidence type="ECO:0000259" key="3">
    <source>
        <dbReference type="PROSITE" id="PS50158"/>
    </source>
</evidence>
<organism evidence="4 5">
    <name type="scientific">Racocetra fulgida</name>
    <dbReference type="NCBI Taxonomy" id="60492"/>
    <lineage>
        <taxon>Eukaryota</taxon>
        <taxon>Fungi</taxon>
        <taxon>Fungi incertae sedis</taxon>
        <taxon>Mucoromycota</taxon>
        <taxon>Glomeromycotina</taxon>
        <taxon>Glomeromycetes</taxon>
        <taxon>Diversisporales</taxon>
        <taxon>Gigasporaceae</taxon>
        <taxon>Racocetra</taxon>
    </lineage>
</organism>
<evidence type="ECO:0000313" key="4">
    <source>
        <dbReference type="EMBL" id="CAG8781715.1"/>
    </source>
</evidence>
<evidence type="ECO:0000256" key="1">
    <source>
        <dbReference type="PROSITE-ProRule" id="PRU00047"/>
    </source>
</evidence>
<keyword evidence="1" id="KW-0862">Zinc</keyword>
<dbReference type="GO" id="GO:0003676">
    <property type="term" value="F:nucleic acid binding"/>
    <property type="evidence" value="ECO:0007669"/>
    <property type="project" value="InterPro"/>
</dbReference>
<dbReference type="Gene3D" id="4.10.60.10">
    <property type="entry name" value="Zinc finger, CCHC-type"/>
    <property type="match status" value="1"/>
</dbReference>
<keyword evidence="2" id="KW-0175">Coiled coil</keyword>
<keyword evidence="1" id="KW-0863">Zinc-finger</keyword>
<evidence type="ECO:0000256" key="2">
    <source>
        <dbReference type="SAM" id="Coils"/>
    </source>
</evidence>
<sequence length="385" mass="44624">FTSDKDNNCSYQESFAQQTDSFEIESCISQTPLSSQCIPTQSSVSTEQTDNDLNNKKMLPNLPSHCQPQISYESLQTFSSLASNDTECTSASSDLNSDLLLKLQNKTDTIAIMCEERDRLQKTMSQIKRNWQLQQEKAISLSKENEQIKQQLQQKTKEYDNIRFQYLFYQQTIQQLQELCKCHSEKDIQHSLELEESKRKYEIIRQNDSKVIEELERSTKIVIAENQKLKQELENIKSFNSSMDNMNKSSQNLMVLDKQDLLIEDSSLSNTEKTGLSFNKLKQSSIVKPSLEYETLLSEYKRQESDIKTLNLQNMLQQQNLKLMEEKLLQNDSTLRFFMDLQQVNKLCFQCGQKGHLAKNCPNKPMTNSETNYGTIQASNKNIKQ</sequence>
<dbReference type="InterPro" id="IPR001878">
    <property type="entry name" value="Znf_CCHC"/>
</dbReference>
<keyword evidence="1" id="KW-0479">Metal-binding</keyword>
<comment type="caution">
    <text evidence="4">The sequence shown here is derived from an EMBL/GenBank/DDBJ whole genome shotgun (WGS) entry which is preliminary data.</text>
</comment>
<dbReference type="EMBL" id="CAJVPZ010053331">
    <property type="protein sequence ID" value="CAG8781715.1"/>
    <property type="molecule type" value="Genomic_DNA"/>
</dbReference>
<reference evidence="4" key="1">
    <citation type="submission" date="2021-06" db="EMBL/GenBank/DDBJ databases">
        <authorList>
            <person name="Kallberg Y."/>
            <person name="Tangrot J."/>
            <person name="Rosling A."/>
        </authorList>
    </citation>
    <scope>NUCLEOTIDE SEQUENCE</scope>
    <source>
        <strain evidence="4">IN212</strain>
    </source>
</reference>
<feature type="domain" description="CCHC-type" evidence="3">
    <location>
        <begin position="348"/>
        <end position="363"/>
    </location>
</feature>
<evidence type="ECO:0000313" key="5">
    <source>
        <dbReference type="Proteomes" id="UP000789396"/>
    </source>
</evidence>
<feature type="coiled-coil region" evidence="2">
    <location>
        <begin position="110"/>
        <end position="165"/>
    </location>
</feature>
<proteinExistence type="predicted"/>
<dbReference type="GO" id="GO:0008270">
    <property type="term" value="F:zinc ion binding"/>
    <property type="evidence" value="ECO:0007669"/>
    <property type="project" value="UniProtKB-KW"/>
</dbReference>
<protein>
    <submittedName>
        <fullName evidence="4">17416_t:CDS:1</fullName>
    </submittedName>
</protein>
<dbReference type="Pfam" id="PF00098">
    <property type="entry name" value="zf-CCHC"/>
    <property type="match status" value="1"/>
</dbReference>
<dbReference type="InterPro" id="IPR036875">
    <property type="entry name" value="Znf_CCHC_sf"/>
</dbReference>
<feature type="coiled-coil region" evidence="2">
    <location>
        <begin position="293"/>
        <end position="327"/>
    </location>
</feature>
<dbReference type="SMART" id="SM00343">
    <property type="entry name" value="ZnF_C2HC"/>
    <property type="match status" value="1"/>
</dbReference>
<name>A0A9N9JL24_9GLOM</name>
<accession>A0A9N9JL24</accession>
<feature type="non-terminal residue" evidence="4">
    <location>
        <position position="385"/>
    </location>
</feature>
<keyword evidence="5" id="KW-1185">Reference proteome</keyword>
<dbReference type="AlphaFoldDB" id="A0A9N9JL24"/>
<dbReference type="PROSITE" id="PS50158">
    <property type="entry name" value="ZF_CCHC"/>
    <property type="match status" value="1"/>
</dbReference>
<dbReference type="OrthoDB" id="2401543at2759"/>